<comment type="caution">
    <text evidence="1">The sequence shown here is derived from an EMBL/GenBank/DDBJ whole genome shotgun (WGS) entry which is preliminary data.</text>
</comment>
<accession>A0A0F9M3F6</accession>
<dbReference type="AlphaFoldDB" id="A0A0F9M3F6"/>
<evidence type="ECO:0000313" key="1">
    <source>
        <dbReference type="EMBL" id="KKN01910.1"/>
    </source>
</evidence>
<name>A0A0F9M3F6_9ZZZZ</name>
<dbReference type="EMBL" id="LAZR01005208">
    <property type="protein sequence ID" value="KKN01910.1"/>
    <property type="molecule type" value="Genomic_DNA"/>
</dbReference>
<gene>
    <name evidence="1" type="ORF">LCGC14_1123060</name>
</gene>
<reference evidence="1" key="1">
    <citation type="journal article" date="2015" name="Nature">
        <title>Complex archaea that bridge the gap between prokaryotes and eukaryotes.</title>
        <authorList>
            <person name="Spang A."/>
            <person name="Saw J.H."/>
            <person name="Jorgensen S.L."/>
            <person name="Zaremba-Niedzwiedzka K."/>
            <person name="Martijn J."/>
            <person name="Lind A.E."/>
            <person name="van Eijk R."/>
            <person name="Schleper C."/>
            <person name="Guy L."/>
            <person name="Ettema T.J."/>
        </authorList>
    </citation>
    <scope>NUCLEOTIDE SEQUENCE</scope>
</reference>
<sequence>MYKLLLATLLIYGGNTYAENYSFSHYQMVKSPINNTAPQMFLFNSKGELMHYSDKYLPNILSIFKNKQSHPDSDLIKSNLEQLLTTLPDFTQQKYTLFYTSIDEDIGPCPPCRQQEKTIDMLKSKFSDKQLKVHSISIISSDNGI</sequence>
<organism evidence="1">
    <name type="scientific">marine sediment metagenome</name>
    <dbReference type="NCBI Taxonomy" id="412755"/>
    <lineage>
        <taxon>unclassified sequences</taxon>
        <taxon>metagenomes</taxon>
        <taxon>ecological metagenomes</taxon>
    </lineage>
</organism>
<protein>
    <submittedName>
        <fullName evidence="1">Uncharacterized protein</fullName>
    </submittedName>
</protein>
<proteinExistence type="predicted"/>